<protein>
    <submittedName>
        <fullName evidence="1">Uncharacterized protein</fullName>
    </submittedName>
</protein>
<keyword evidence="2" id="KW-1185">Reference proteome</keyword>
<dbReference type="EMBL" id="ADFP01000072">
    <property type="protein sequence ID" value="EFB90604.1"/>
    <property type="molecule type" value="Genomic_DNA"/>
</dbReference>
<organism evidence="1 2">
    <name type="scientific">Pyramidobacter piscolens W5455</name>
    <dbReference type="NCBI Taxonomy" id="352165"/>
    <lineage>
        <taxon>Bacteria</taxon>
        <taxon>Thermotogati</taxon>
        <taxon>Synergistota</taxon>
        <taxon>Synergistia</taxon>
        <taxon>Synergistales</taxon>
        <taxon>Dethiosulfovibrionaceae</taxon>
        <taxon>Pyramidobacter</taxon>
    </lineage>
</organism>
<comment type="caution">
    <text evidence="1">The sequence shown here is derived from an EMBL/GenBank/DDBJ whole genome shotgun (WGS) entry which is preliminary data.</text>
</comment>
<dbReference type="Proteomes" id="UP000006462">
    <property type="component" value="Unassembled WGS sequence"/>
</dbReference>
<proteinExistence type="predicted"/>
<evidence type="ECO:0000313" key="1">
    <source>
        <dbReference type="EMBL" id="EFB90604.1"/>
    </source>
</evidence>
<evidence type="ECO:0000313" key="2">
    <source>
        <dbReference type="Proteomes" id="UP000006462"/>
    </source>
</evidence>
<sequence length="66" mass="8042">MRYSRGGAVKRQNEKRYRHDVKRGAKRQKLFRAAFLFKENLRLCRGFSLNKNSDHCFDGRYYKKKL</sequence>
<accession>A0ABP2HWW5</accession>
<name>A0ABP2HWW5_9BACT</name>
<gene>
    <name evidence="1" type="ORF">HMPREF7215_0720</name>
</gene>
<reference evidence="1 2" key="1">
    <citation type="submission" date="2009-12" db="EMBL/GenBank/DDBJ databases">
        <authorList>
            <person name="Shrivastava S."/>
            <person name="Madupu R."/>
            <person name="Durkin A.S."/>
            <person name="Torralba M."/>
            <person name="Methe B."/>
            <person name="Sutton G.G."/>
            <person name="Strausberg R.L."/>
            <person name="Nelson K.E."/>
        </authorList>
    </citation>
    <scope>NUCLEOTIDE SEQUENCE [LARGE SCALE GENOMIC DNA]</scope>
    <source>
        <strain evidence="1 2">W5455</strain>
    </source>
</reference>